<gene>
    <name evidence="1" type="ORF">WICPIJ_002057</name>
</gene>
<evidence type="ECO:0000313" key="2">
    <source>
        <dbReference type="Proteomes" id="UP000774326"/>
    </source>
</evidence>
<organism evidence="1 2">
    <name type="scientific">Wickerhamomyces pijperi</name>
    <name type="common">Yeast</name>
    <name type="synonym">Pichia pijperi</name>
    <dbReference type="NCBI Taxonomy" id="599730"/>
    <lineage>
        <taxon>Eukaryota</taxon>
        <taxon>Fungi</taxon>
        <taxon>Dikarya</taxon>
        <taxon>Ascomycota</taxon>
        <taxon>Saccharomycotina</taxon>
        <taxon>Saccharomycetes</taxon>
        <taxon>Phaffomycetales</taxon>
        <taxon>Wickerhamomycetaceae</taxon>
        <taxon>Wickerhamomyces</taxon>
    </lineage>
</organism>
<evidence type="ECO:0000313" key="1">
    <source>
        <dbReference type="EMBL" id="KAH3686959.1"/>
    </source>
</evidence>
<dbReference type="EMBL" id="JAEUBG010001067">
    <property type="protein sequence ID" value="KAH3686959.1"/>
    <property type="molecule type" value="Genomic_DNA"/>
</dbReference>
<reference evidence="1" key="1">
    <citation type="journal article" date="2021" name="Open Biol.">
        <title>Shared evolutionary footprints suggest mitochondrial oxidative damage underlies multiple complex I losses in fungi.</title>
        <authorList>
            <person name="Schikora-Tamarit M.A."/>
            <person name="Marcet-Houben M."/>
            <person name="Nosek J."/>
            <person name="Gabaldon T."/>
        </authorList>
    </citation>
    <scope>NUCLEOTIDE SEQUENCE</scope>
    <source>
        <strain evidence="1">CBS2887</strain>
    </source>
</reference>
<dbReference type="Proteomes" id="UP000774326">
    <property type="component" value="Unassembled WGS sequence"/>
</dbReference>
<keyword evidence="2" id="KW-1185">Reference proteome</keyword>
<sequence length="85" mass="8972">MIIAVERAMDHAAALGKVRSPSIKDMDFSDDSLVCASLEMAMNLERSESTAWSSSSFVLVVGPLLVFGCTSTSVKSLGLAMSSIN</sequence>
<protein>
    <submittedName>
        <fullName evidence="1">Uncharacterized protein</fullName>
    </submittedName>
</protein>
<comment type="caution">
    <text evidence="1">The sequence shown here is derived from an EMBL/GenBank/DDBJ whole genome shotgun (WGS) entry which is preliminary data.</text>
</comment>
<name>A0A9P8TQ78_WICPI</name>
<dbReference type="AlphaFoldDB" id="A0A9P8TQ78"/>
<accession>A0A9P8TQ78</accession>
<proteinExistence type="predicted"/>
<reference evidence="1" key="2">
    <citation type="submission" date="2021-01" db="EMBL/GenBank/DDBJ databases">
        <authorList>
            <person name="Schikora-Tamarit M.A."/>
        </authorList>
    </citation>
    <scope>NUCLEOTIDE SEQUENCE</scope>
    <source>
        <strain evidence="1">CBS2887</strain>
    </source>
</reference>